<dbReference type="GO" id="GO:0019877">
    <property type="term" value="P:diaminopimelate biosynthetic process"/>
    <property type="evidence" value="ECO:0007669"/>
    <property type="project" value="UniProtKB-UniRule"/>
</dbReference>
<evidence type="ECO:0000256" key="6">
    <source>
        <dbReference type="ARBA" id="ARBA00023002"/>
    </source>
</evidence>
<feature type="active site" description="Proton donor" evidence="13">
    <location>
        <position position="151"/>
    </location>
</feature>
<evidence type="ECO:0000259" key="15">
    <source>
        <dbReference type="Pfam" id="PF05173"/>
    </source>
</evidence>
<dbReference type="EMBL" id="QGMY01000002">
    <property type="protein sequence ID" value="PWR74041.1"/>
    <property type="molecule type" value="Genomic_DNA"/>
</dbReference>
<evidence type="ECO:0000256" key="10">
    <source>
        <dbReference type="ARBA" id="ARBA00038983"/>
    </source>
</evidence>
<feature type="binding site" evidence="13">
    <location>
        <position position="148"/>
    </location>
    <ligand>
        <name>(S)-2,3,4,5-tetrahydrodipicolinate</name>
        <dbReference type="ChEBI" id="CHEBI:16845"/>
    </ligand>
</feature>
<proteinExistence type="inferred from homology"/>
<dbReference type="PIRSF" id="PIRSF000161">
    <property type="entry name" value="DHPR"/>
    <property type="match status" value="1"/>
</dbReference>
<dbReference type="Pfam" id="PF05173">
    <property type="entry name" value="DapB_C"/>
    <property type="match status" value="1"/>
</dbReference>
<protein>
    <recommendedName>
        <fullName evidence="10 13">4-hydroxy-tetrahydrodipicolinate reductase</fullName>
        <shortName evidence="13">HTPA reductase</shortName>
        <ecNumber evidence="10 13">1.17.1.8</ecNumber>
    </recommendedName>
</protein>
<gene>
    <name evidence="13" type="primary">dapB</name>
    <name evidence="16" type="ORF">DK846_02460</name>
</gene>
<feature type="domain" description="Dihydrodipicolinate reductase C-terminal" evidence="15">
    <location>
        <begin position="121"/>
        <end position="251"/>
    </location>
</feature>
<feature type="binding site" evidence="13">
    <location>
        <begin position="115"/>
        <end position="118"/>
    </location>
    <ligand>
        <name>NAD(+)</name>
        <dbReference type="ChEBI" id="CHEBI:57540"/>
    </ligand>
</feature>
<evidence type="ECO:0000256" key="5">
    <source>
        <dbReference type="ARBA" id="ARBA00022915"/>
    </source>
</evidence>
<dbReference type="CDD" id="cd02274">
    <property type="entry name" value="DHDPR_N"/>
    <property type="match status" value="1"/>
</dbReference>
<feature type="binding site" evidence="13">
    <location>
        <begin position="157"/>
        <end position="158"/>
    </location>
    <ligand>
        <name>(S)-2,3,4,5-tetrahydrodipicolinate</name>
        <dbReference type="ChEBI" id="CHEBI:16845"/>
    </ligand>
</feature>
<evidence type="ECO:0000256" key="12">
    <source>
        <dbReference type="ARBA" id="ARBA00049396"/>
    </source>
</evidence>
<evidence type="ECO:0000256" key="1">
    <source>
        <dbReference type="ARBA" id="ARBA00006642"/>
    </source>
</evidence>
<dbReference type="SUPFAM" id="SSF51735">
    <property type="entry name" value="NAD(P)-binding Rossmann-fold domains"/>
    <property type="match status" value="1"/>
</dbReference>
<dbReference type="PANTHER" id="PTHR20836">
    <property type="entry name" value="DIHYDRODIPICOLINATE REDUCTASE"/>
    <property type="match status" value="1"/>
</dbReference>
<dbReference type="PROSITE" id="PS01298">
    <property type="entry name" value="DAPB"/>
    <property type="match status" value="1"/>
</dbReference>
<evidence type="ECO:0000256" key="11">
    <source>
        <dbReference type="ARBA" id="ARBA00049080"/>
    </source>
</evidence>
<evidence type="ECO:0000256" key="2">
    <source>
        <dbReference type="ARBA" id="ARBA00022490"/>
    </source>
</evidence>
<comment type="subunit">
    <text evidence="13">Homotetramer.</text>
</comment>
<organism evidence="16 17">
    <name type="scientific">Methanospirillum lacunae</name>
    <dbReference type="NCBI Taxonomy" id="668570"/>
    <lineage>
        <taxon>Archaea</taxon>
        <taxon>Methanobacteriati</taxon>
        <taxon>Methanobacteriota</taxon>
        <taxon>Stenosarchaea group</taxon>
        <taxon>Methanomicrobia</taxon>
        <taxon>Methanomicrobiales</taxon>
        <taxon>Methanospirillaceae</taxon>
        <taxon>Methanospirillum</taxon>
    </lineage>
</organism>
<dbReference type="GO" id="GO:0051287">
    <property type="term" value="F:NAD binding"/>
    <property type="evidence" value="ECO:0007669"/>
    <property type="project" value="UniProtKB-UniRule"/>
</dbReference>
<dbReference type="PANTHER" id="PTHR20836:SF0">
    <property type="entry name" value="4-HYDROXY-TETRAHYDRODIPICOLINATE REDUCTASE 1, CHLOROPLASTIC-RELATED"/>
    <property type="match status" value="1"/>
</dbReference>
<evidence type="ECO:0000256" key="7">
    <source>
        <dbReference type="ARBA" id="ARBA00023027"/>
    </source>
</evidence>
<feature type="binding site" evidence="13">
    <location>
        <begin position="89"/>
        <end position="91"/>
    </location>
    <ligand>
        <name>NAD(+)</name>
        <dbReference type="ChEBI" id="CHEBI:57540"/>
    </ligand>
</feature>
<keyword evidence="7 13" id="KW-0520">NAD</keyword>
<dbReference type="Gene3D" id="3.30.360.10">
    <property type="entry name" value="Dihydrodipicolinate Reductase, domain 2"/>
    <property type="match status" value="1"/>
</dbReference>
<evidence type="ECO:0000313" key="16">
    <source>
        <dbReference type="EMBL" id="PWR74041.1"/>
    </source>
</evidence>
<comment type="catalytic activity">
    <reaction evidence="11 13">
        <text>(S)-2,3,4,5-tetrahydrodipicolinate + NADP(+) + H2O = (2S,4S)-4-hydroxy-2,3,4,5-tetrahydrodipicolinate + NADPH + H(+)</text>
        <dbReference type="Rhea" id="RHEA:35331"/>
        <dbReference type="ChEBI" id="CHEBI:15377"/>
        <dbReference type="ChEBI" id="CHEBI:15378"/>
        <dbReference type="ChEBI" id="CHEBI:16845"/>
        <dbReference type="ChEBI" id="CHEBI:57783"/>
        <dbReference type="ChEBI" id="CHEBI:58349"/>
        <dbReference type="ChEBI" id="CHEBI:67139"/>
        <dbReference type="EC" id="1.17.1.8"/>
    </reaction>
</comment>
<dbReference type="GO" id="GO:0005737">
    <property type="term" value="C:cytoplasm"/>
    <property type="evidence" value="ECO:0007669"/>
    <property type="project" value="UniProtKB-SubCell"/>
</dbReference>
<keyword evidence="3 13" id="KW-0028">Amino-acid biosynthesis</keyword>
<evidence type="ECO:0000259" key="14">
    <source>
        <dbReference type="Pfam" id="PF01113"/>
    </source>
</evidence>
<evidence type="ECO:0000256" key="9">
    <source>
        <dbReference type="ARBA" id="ARBA00037922"/>
    </source>
</evidence>
<dbReference type="AlphaFoldDB" id="A0A2V2NEL7"/>
<dbReference type="InterPro" id="IPR023940">
    <property type="entry name" value="DHDPR_bac"/>
</dbReference>
<keyword evidence="17" id="KW-1185">Reference proteome</keyword>
<comment type="similarity">
    <text evidence="1 13">Belongs to the DapB family.</text>
</comment>
<dbReference type="EC" id="1.17.1.8" evidence="10 13"/>
<evidence type="ECO:0000256" key="4">
    <source>
        <dbReference type="ARBA" id="ARBA00022857"/>
    </source>
</evidence>
<keyword evidence="6 13" id="KW-0560">Oxidoreductase</keyword>
<comment type="catalytic activity">
    <reaction evidence="12 13">
        <text>(S)-2,3,4,5-tetrahydrodipicolinate + NAD(+) + H2O = (2S,4S)-4-hydroxy-2,3,4,5-tetrahydrodipicolinate + NADH + H(+)</text>
        <dbReference type="Rhea" id="RHEA:35323"/>
        <dbReference type="ChEBI" id="CHEBI:15377"/>
        <dbReference type="ChEBI" id="CHEBI:15378"/>
        <dbReference type="ChEBI" id="CHEBI:16845"/>
        <dbReference type="ChEBI" id="CHEBI:57540"/>
        <dbReference type="ChEBI" id="CHEBI:57945"/>
        <dbReference type="ChEBI" id="CHEBI:67139"/>
        <dbReference type="EC" id="1.17.1.8"/>
    </reaction>
</comment>
<reference evidence="16 17" key="1">
    <citation type="submission" date="2018-05" db="EMBL/GenBank/DDBJ databases">
        <title>Draft genome of Methanospirillum lacunae Ki8-1.</title>
        <authorList>
            <person name="Dueholm M.S."/>
            <person name="Nielsen P.H."/>
            <person name="Bakmann L.F."/>
            <person name="Otzen D.E."/>
        </authorList>
    </citation>
    <scope>NUCLEOTIDE SEQUENCE [LARGE SCALE GENOMIC DNA]</scope>
    <source>
        <strain evidence="16 17">Ki8-1</strain>
    </source>
</reference>
<name>A0A2V2NEL7_9EURY</name>
<feature type="binding site" evidence="13">
    <location>
        <begin position="8"/>
        <end position="13"/>
    </location>
    <ligand>
        <name>NAD(+)</name>
        <dbReference type="ChEBI" id="CHEBI:57540"/>
    </ligand>
</feature>
<dbReference type="InterPro" id="IPR000846">
    <property type="entry name" value="DapB_N"/>
</dbReference>
<dbReference type="SUPFAM" id="SSF55347">
    <property type="entry name" value="Glyceraldehyde-3-phosphate dehydrogenase-like, C-terminal domain"/>
    <property type="match status" value="1"/>
</dbReference>
<dbReference type="GO" id="GO:0016726">
    <property type="term" value="F:oxidoreductase activity, acting on CH or CH2 groups, NAD or NADP as acceptor"/>
    <property type="evidence" value="ECO:0007669"/>
    <property type="project" value="UniProtKB-UniRule"/>
</dbReference>
<dbReference type="RefSeq" id="WP_109967320.1">
    <property type="nucleotide sequence ID" value="NZ_CP176093.1"/>
</dbReference>
<evidence type="ECO:0000256" key="3">
    <source>
        <dbReference type="ARBA" id="ARBA00022605"/>
    </source>
</evidence>
<feature type="binding site" evidence="13">
    <location>
        <position position="34"/>
    </location>
    <ligand>
        <name>NAD(+)</name>
        <dbReference type="ChEBI" id="CHEBI:57540"/>
    </ligand>
</feature>
<comment type="pathway">
    <text evidence="9 13">Amino-acid biosynthesis; L-lysine biosynthesis via DAP pathway; (S)-tetrahydrodipicolinate from L-aspartate: step 4/4.</text>
</comment>
<dbReference type="UniPathway" id="UPA00034">
    <property type="reaction ID" value="UER00018"/>
</dbReference>
<dbReference type="GO" id="GO:0008839">
    <property type="term" value="F:4-hydroxy-tetrahydrodipicolinate reductase"/>
    <property type="evidence" value="ECO:0007669"/>
    <property type="project" value="UniProtKB-UniRule"/>
</dbReference>
<evidence type="ECO:0000256" key="13">
    <source>
        <dbReference type="HAMAP-Rule" id="MF_00102"/>
    </source>
</evidence>
<dbReference type="Pfam" id="PF01113">
    <property type="entry name" value="DapB_N"/>
    <property type="match status" value="1"/>
</dbReference>
<dbReference type="Gene3D" id="3.40.50.720">
    <property type="entry name" value="NAD(P)-binding Rossmann-like Domain"/>
    <property type="match status" value="1"/>
</dbReference>
<feature type="domain" description="Dihydrodipicolinate reductase N-terminal" evidence="14">
    <location>
        <begin position="2"/>
        <end position="118"/>
    </location>
</feature>
<keyword evidence="2 13" id="KW-0963">Cytoplasm</keyword>
<dbReference type="GeneID" id="97549395"/>
<comment type="caution">
    <text evidence="13">Lacks conserved residue(s) required for the propagation of feature annotation.</text>
</comment>
<comment type="subcellular location">
    <subcellularLocation>
        <location evidence="13">Cytoplasm</location>
    </subcellularLocation>
</comment>
<dbReference type="HAMAP" id="MF_00102">
    <property type="entry name" value="DapB"/>
    <property type="match status" value="1"/>
</dbReference>
<keyword evidence="5 13" id="KW-0220">Diaminopimelate biosynthesis</keyword>
<comment type="caution">
    <text evidence="16">The sequence shown here is derived from an EMBL/GenBank/DDBJ whole genome shotgun (WGS) entry which is preliminary data.</text>
</comment>
<keyword evidence="4 13" id="KW-0521">NADP</keyword>
<dbReference type="NCBIfam" id="TIGR00036">
    <property type="entry name" value="dapB"/>
    <property type="match status" value="1"/>
</dbReference>
<dbReference type="Proteomes" id="UP000245657">
    <property type="component" value="Unassembled WGS sequence"/>
</dbReference>
<sequence length="253" mass="26835">MIKIAICGAFGRMGMTIGGIVTKDPEMQLVGGVDVQEGEVFGVPVVSAGKFASFLSESKPDVVIDFTVAAASAQNIPVAAAAGCAIILGTTGLNADQSKNIREAIAKGGVPAVISTNYSIGMNILWLLVREAAQRLSDYDIEVTEAHHRYKKDAPSGTAKTILEILQEEVGPREEVYGREGMTERGNEIGVHVIRGGDIVGDHAVMFTSNFETVTLSHRAYDRGVFAQGAVKATKWIVGKKPAVYGMKDVLGL</sequence>
<dbReference type="InterPro" id="IPR022663">
    <property type="entry name" value="DapB_C"/>
</dbReference>
<dbReference type="GO" id="GO:0009089">
    <property type="term" value="P:lysine biosynthetic process via diaminopimelate"/>
    <property type="evidence" value="ECO:0007669"/>
    <property type="project" value="UniProtKB-UniRule"/>
</dbReference>
<dbReference type="InterPro" id="IPR036291">
    <property type="entry name" value="NAD(P)-bd_dom_sf"/>
</dbReference>
<feature type="active site" description="Proton donor/acceptor" evidence="13">
    <location>
        <position position="147"/>
    </location>
</feature>
<comment type="caution">
    <text evidence="13">Was originally thought to be a dihydrodipicolinate reductase (DHDPR), catalyzing the conversion of dihydrodipicolinate to tetrahydrodipicolinate. However, it was shown in E.coli that the substrate of the enzymatic reaction is not dihydrodipicolinate (DHDP) but in fact (2S,4S)-4-hydroxy-2,3,4,5-tetrahydrodipicolinic acid (HTPA), the product released by the DapA-catalyzed reaction.</text>
</comment>
<comment type="function">
    <text evidence="13">Catalyzes the conversion of 4-hydroxy-tetrahydrodipicolinate (HTPA) to tetrahydrodipicolinate.</text>
</comment>
<evidence type="ECO:0000313" key="17">
    <source>
        <dbReference type="Proteomes" id="UP000245657"/>
    </source>
</evidence>
<dbReference type="OrthoDB" id="195035at2157"/>
<dbReference type="GO" id="GO:0050661">
    <property type="term" value="F:NADP binding"/>
    <property type="evidence" value="ECO:0007669"/>
    <property type="project" value="UniProtKB-UniRule"/>
</dbReference>
<evidence type="ECO:0000256" key="8">
    <source>
        <dbReference type="ARBA" id="ARBA00023154"/>
    </source>
</evidence>
<dbReference type="InterPro" id="IPR022664">
    <property type="entry name" value="DapB_N_CS"/>
</dbReference>
<keyword evidence="8 13" id="KW-0457">Lysine biosynthesis</keyword>
<accession>A0A2V2NEL7</accession>